<evidence type="ECO:0000256" key="1">
    <source>
        <dbReference type="ARBA" id="ARBA00022801"/>
    </source>
</evidence>
<dbReference type="SUPFAM" id="SSF63817">
    <property type="entry name" value="Sortase"/>
    <property type="match status" value="1"/>
</dbReference>
<proteinExistence type="predicted"/>
<dbReference type="AlphaFoldDB" id="A0A5P8M9C8"/>
<dbReference type="Pfam" id="PF04203">
    <property type="entry name" value="Sortase"/>
    <property type="match status" value="1"/>
</dbReference>
<dbReference type="CDD" id="cd05827">
    <property type="entry name" value="Sortase_C"/>
    <property type="match status" value="1"/>
</dbReference>
<keyword evidence="4" id="KW-0812">Transmembrane</keyword>
<organism evidence="5 6">
    <name type="scientific">Schleiferilactobacillus harbinensis</name>
    <dbReference type="NCBI Taxonomy" id="304207"/>
    <lineage>
        <taxon>Bacteria</taxon>
        <taxon>Bacillati</taxon>
        <taxon>Bacillota</taxon>
        <taxon>Bacilli</taxon>
        <taxon>Lactobacillales</taxon>
        <taxon>Lactobacillaceae</taxon>
        <taxon>Schleiferilactobacillus</taxon>
    </lineage>
</organism>
<evidence type="ECO:0000256" key="3">
    <source>
        <dbReference type="SAM" id="MobiDB-lite"/>
    </source>
</evidence>
<name>A0A5P8M9C8_9LACO</name>
<dbReference type="KEGG" id="lhb:D1010_16970"/>
<evidence type="ECO:0000313" key="6">
    <source>
        <dbReference type="Proteomes" id="UP000326779"/>
    </source>
</evidence>
<dbReference type="NCBIfam" id="TIGR01076">
    <property type="entry name" value="sortase_fam"/>
    <property type="match status" value="1"/>
</dbReference>
<evidence type="ECO:0000256" key="4">
    <source>
        <dbReference type="SAM" id="Phobius"/>
    </source>
</evidence>
<feature type="transmembrane region" description="Helical" evidence="4">
    <location>
        <begin position="264"/>
        <end position="287"/>
    </location>
</feature>
<reference evidence="5 6" key="1">
    <citation type="submission" date="2019-10" db="EMBL/GenBank/DDBJ databases">
        <title>The completed genome of Lactobacillus harbinensis M1.</title>
        <authorList>
            <person name="Zheng Y."/>
        </authorList>
    </citation>
    <scope>NUCLEOTIDE SEQUENCE [LARGE SCALE GENOMIC DNA]</scope>
    <source>
        <strain evidence="5 6">M1</strain>
    </source>
</reference>
<accession>A0A5P8M9C8</accession>
<dbReference type="InterPro" id="IPR042002">
    <property type="entry name" value="Sortase_C"/>
</dbReference>
<keyword evidence="1" id="KW-0378">Hydrolase</keyword>
<gene>
    <name evidence="5" type="ORF">D1010_16970</name>
</gene>
<protein>
    <submittedName>
        <fullName evidence="5">Class C sortase</fullName>
    </submittedName>
</protein>
<dbReference type="Gene3D" id="2.40.260.10">
    <property type="entry name" value="Sortase"/>
    <property type="match status" value="1"/>
</dbReference>
<feature type="active site" description="Proton donor/acceptor" evidence="2">
    <location>
        <position position="169"/>
    </location>
</feature>
<keyword evidence="4" id="KW-0472">Membrane</keyword>
<feature type="region of interest" description="Disordered" evidence="3">
    <location>
        <begin position="1"/>
        <end position="22"/>
    </location>
</feature>
<dbReference type="InterPro" id="IPR005754">
    <property type="entry name" value="Sortase"/>
</dbReference>
<dbReference type="NCBIfam" id="NF033745">
    <property type="entry name" value="class_C_sortase"/>
    <property type="match status" value="1"/>
</dbReference>
<feature type="active site" description="Acyl-thioester intermediate" evidence="2">
    <location>
        <position position="231"/>
    </location>
</feature>
<sequence>MRPRSRMDHKKGGHTAMRRPHRRSLKQRVYRWLYRGLLSLAVGAALYVVIADQLTAAQWGQATVRYSRATAQMSAAAISRQRQMAVSYNAMVRRRQQGDETARSAYRYRQILWLDAQGTMATLTIPAIHLKMPIRHGTDAHTLEQGIGHWPRSSLPIGGMSNRPIITGHSGIAGQILFTNIEKLRRTDTFYIQVLNRTLKYQITKISRVRPQQITQGNIVVGQDEATLLTCWPIGINTYRLLVTGRRVPYHLRDEYQPVAVRDWWTIDHLLLLGLVLLAGVGSLRYVHKKLRGKKK</sequence>
<dbReference type="EMBL" id="CP045143">
    <property type="protein sequence ID" value="QFR24937.1"/>
    <property type="molecule type" value="Genomic_DNA"/>
</dbReference>
<evidence type="ECO:0000313" key="5">
    <source>
        <dbReference type="EMBL" id="QFR24937.1"/>
    </source>
</evidence>
<dbReference type="Proteomes" id="UP000326779">
    <property type="component" value="Chromosome"/>
</dbReference>
<dbReference type="InterPro" id="IPR023365">
    <property type="entry name" value="Sortase_dom-sf"/>
</dbReference>
<keyword evidence="4" id="KW-1133">Transmembrane helix</keyword>
<dbReference type="GO" id="GO:0016787">
    <property type="term" value="F:hydrolase activity"/>
    <property type="evidence" value="ECO:0007669"/>
    <property type="project" value="UniProtKB-KW"/>
</dbReference>
<evidence type="ECO:0000256" key="2">
    <source>
        <dbReference type="PIRSR" id="PIRSR605754-1"/>
    </source>
</evidence>